<gene>
    <name evidence="2" type="ORF">DAEQUDRAFT_84094</name>
</gene>
<feature type="signal peptide" evidence="1">
    <location>
        <begin position="1"/>
        <end position="27"/>
    </location>
</feature>
<name>A0A165L3F4_9APHY</name>
<reference evidence="2 3" key="1">
    <citation type="journal article" date="2016" name="Mol. Biol. Evol.">
        <title>Comparative Genomics of Early-Diverging Mushroom-Forming Fungi Provides Insights into the Origins of Lignocellulose Decay Capabilities.</title>
        <authorList>
            <person name="Nagy L.G."/>
            <person name="Riley R."/>
            <person name="Tritt A."/>
            <person name="Adam C."/>
            <person name="Daum C."/>
            <person name="Floudas D."/>
            <person name="Sun H."/>
            <person name="Yadav J.S."/>
            <person name="Pangilinan J."/>
            <person name="Larsson K.H."/>
            <person name="Matsuura K."/>
            <person name="Barry K."/>
            <person name="Labutti K."/>
            <person name="Kuo R."/>
            <person name="Ohm R.A."/>
            <person name="Bhattacharya S.S."/>
            <person name="Shirouzu T."/>
            <person name="Yoshinaga Y."/>
            <person name="Martin F.M."/>
            <person name="Grigoriev I.V."/>
            <person name="Hibbett D.S."/>
        </authorList>
    </citation>
    <scope>NUCLEOTIDE SEQUENCE [LARGE SCALE GENOMIC DNA]</scope>
    <source>
        <strain evidence="2 3">L-15889</strain>
    </source>
</reference>
<keyword evidence="1" id="KW-0732">Signal</keyword>
<evidence type="ECO:0000313" key="2">
    <source>
        <dbReference type="EMBL" id="KZT63896.1"/>
    </source>
</evidence>
<feature type="chain" id="PRO_5007861379" evidence="1">
    <location>
        <begin position="28"/>
        <end position="85"/>
    </location>
</feature>
<evidence type="ECO:0000313" key="3">
    <source>
        <dbReference type="Proteomes" id="UP000076727"/>
    </source>
</evidence>
<organism evidence="2 3">
    <name type="scientific">Daedalea quercina L-15889</name>
    <dbReference type="NCBI Taxonomy" id="1314783"/>
    <lineage>
        <taxon>Eukaryota</taxon>
        <taxon>Fungi</taxon>
        <taxon>Dikarya</taxon>
        <taxon>Basidiomycota</taxon>
        <taxon>Agaricomycotina</taxon>
        <taxon>Agaricomycetes</taxon>
        <taxon>Polyporales</taxon>
        <taxon>Fomitopsis</taxon>
    </lineage>
</organism>
<dbReference type="AlphaFoldDB" id="A0A165L3F4"/>
<accession>A0A165L3F4</accession>
<protein>
    <submittedName>
        <fullName evidence="2">Uncharacterized protein</fullName>
    </submittedName>
</protein>
<keyword evidence="3" id="KW-1185">Reference proteome</keyword>
<dbReference type="Proteomes" id="UP000076727">
    <property type="component" value="Unassembled WGS sequence"/>
</dbReference>
<dbReference type="EMBL" id="KV429151">
    <property type="protein sequence ID" value="KZT63896.1"/>
    <property type="molecule type" value="Genomic_DNA"/>
</dbReference>
<proteinExistence type="predicted"/>
<evidence type="ECO:0000256" key="1">
    <source>
        <dbReference type="SAM" id="SignalP"/>
    </source>
</evidence>
<sequence>MPGQRTVRLCILVAALEAPFFLFRTAADAIARIYRPGFERGSGTLLDWLLFAPPTTSPQRVASRGSNNLLVNGWGVWDDSDFKLD</sequence>